<reference evidence="2 3" key="1">
    <citation type="submission" date="2021-05" db="EMBL/GenBank/DDBJ databases">
        <title>Shewanella sp. JM162201.</title>
        <authorList>
            <person name="Xu S."/>
            <person name="Li A."/>
        </authorList>
    </citation>
    <scope>NUCLEOTIDE SEQUENCE [LARGE SCALE GENOMIC DNA]</scope>
    <source>
        <strain evidence="2 3">JM162201</strain>
    </source>
</reference>
<name>A0ABS5V080_9GAMM</name>
<feature type="region of interest" description="Disordered" evidence="1">
    <location>
        <begin position="66"/>
        <end position="133"/>
    </location>
</feature>
<proteinExistence type="predicted"/>
<dbReference type="RefSeq" id="WP_214505236.1">
    <property type="nucleotide sequence ID" value="NZ_JAHEPS010000001.1"/>
</dbReference>
<evidence type="ECO:0008006" key="4">
    <source>
        <dbReference type="Google" id="ProtNLM"/>
    </source>
</evidence>
<protein>
    <recommendedName>
        <fullName evidence="4">Membrane anchored protein in chemotaxis locus</fullName>
    </recommendedName>
</protein>
<feature type="compositionally biased region" description="Low complexity" evidence="1">
    <location>
        <begin position="72"/>
        <end position="84"/>
    </location>
</feature>
<dbReference type="EMBL" id="JAHEPS010000001">
    <property type="protein sequence ID" value="MBT1443026.1"/>
    <property type="molecule type" value="Genomic_DNA"/>
</dbReference>
<gene>
    <name evidence="2" type="ORF">KJI95_00595</name>
</gene>
<comment type="caution">
    <text evidence="2">The sequence shown here is derived from an EMBL/GenBank/DDBJ whole genome shotgun (WGS) entry which is preliminary data.</text>
</comment>
<feature type="compositionally biased region" description="Low complexity" evidence="1">
    <location>
        <begin position="113"/>
        <end position="133"/>
    </location>
</feature>
<keyword evidence="3" id="KW-1185">Reference proteome</keyword>
<accession>A0ABS5V080</accession>
<evidence type="ECO:0000313" key="3">
    <source>
        <dbReference type="Proteomes" id="UP001195903"/>
    </source>
</evidence>
<dbReference type="Proteomes" id="UP001195903">
    <property type="component" value="Unassembled WGS sequence"/>
</dbReference>
<sequence length="171" mass="17966">MFLLVVALVVVVVLYLDLRSQYSALKAENTRLAENQVLLMVPEGQAEALANWLESHPEQTGQLIERATKPNSSTSAASESAVSEQIPAEAGTKTMQSDPPQAGRTDAKPLPEPAAENPAPADPAAAQTLPDALQPVVVSESGNGVKVIALPHGGIRVTTRDESKPTAAEKK</sequence>
<evidence type="ECO:0000313" key="2">
    <source>
        <dbReference type="EMBL" id="MBT1443026.1"/>
    </source>
</evidence>
<organism evidence="2 3">
    <name type="scientific">Shewanella jiangmenensis</name>
    <dbReference type="NCBI Taxonomy" id="2837387"/>
    <lineage>
        <taxon>Bacteria</taxon>
        <taxon>Pseudomonadati</taxon>
        <taxon>Pseudomonadota</taxon>
        <taxon>Gammaproteobacteria</taxon>
        <taxon>Alteromonadales</taxon>
        <taxon>Shewanellaceae</taxon>
        <taxon>Shewanella</taxon>
    </lineage>
</organism>
<evidence type="ECO:0000256" key="1">
    <source>
        <dbReference type="SAM" id="MobiDB-lite"/>
    </source>
</evidence>